<evidence type="ECO:0000313" key="5">
    <source>
        <dbReference type="EMBL" id="QJI53788.1"/>
    </source>
</evidence>
<accession>A0A6M3YQA3</accession>
<dbReference type="InterPro" id="IPR005313">
    <property type="entry name" value="Peptidase_N2"/>
</dbReference>
<evidence type="ECO:0000256" key="3">
    <source>
        <dbReference type="SAM" id="MobiDB-lite"/>
    </source>
</evidence>
<sequence>MSSTTAPSALGGSRQRRRNRPRRSAKVKGEASQALKTAQKAERTAVVAEKVASKLANTTTPSLRKFTSGIKMTSAGRAWLHRYINPCHNDGNPTTGIPDALASEAAIVHSRVDDDIKVPPGLETFWAASETGPSSHDWFLGIVVPPWIDDCVYLFAANEQPTQFDELSYLVDSAPEYPMWGQTDETINSYTVFYSKIQSPMIPTRDEAQSDTFQVAASYRCMARGVTTYLIADKNNDRGAVSAAQWSAQFQQITTYRTTTVNGETVVVNPIDLSHSALIGEITPKHMTAASSRAYTNMATAGAYMPVYTNDTAFEMQPFAYRQVYPLARKDVSGHLDLSDVSVFDAYEFEFSVPNADEPLVVNFRVSTTTGDLIVSADAISLTTTPSLTVTQELVKPITSFTVATPVEIATTVTTSSLKYYMTATTADDVTTYGIAIQSGEATAPTTTQSTVEPGTSYTLTTESVQVAPTRLLPKIINDKQNIGVIWYQGISGAASIKLKGRLTLQAVVEPGSRWEGFAQPTAKEDLVALEVARNAASKLQNAYPAKYNDNGLLSGILKNLVSKVPVVGGLLSGLI</sequence>
<keyword evidence="2" id="KW-0946">Virion</keyword>
<comment type="subcellular location">
    <subcellularLocation>
        <location evidence="1">Virion</location>
    </subcellularLocation>
</comment>
<dbReference type="Gene3D" id="2.60.120.20">
    <property type="match status" value="1"/>
</dbReference>
<dbReference type="InterPro" id="IPR029053">
    <property type="entry name" value="Viral_coat"/>
</dbReference>
<name>A0A6M3YQA3_9VIRU</name>
<feature type="region of interest" description="Disordered" evidence="3">
    <location>
        <begin position="1"/>
        <end position="38"/>
    </location>
</feature>
<feature type="compositionally biased region" description="Basic residues" evidence="3">
    <location>
        <begin position="14"/>
        <end position="26"/>
    </location>
</feature>
<dbReference type="GO" id="GO:0044423">
    <property type="term" value="C:virion component"/>
    <property type="evidence" value="ECO:0007669"/>
    <property type="project" value="UniProtKB-KW"/>
</dbReference>
<evidence type="ECO:0000256" key="1">
    <source>
        <dbReference type="ARBA" id="ARBA00004328"/>
    </source>
</evidence>
<evidence type="ECO:0000256" key="2">
    <source>
        <dbReference type="ARBA" id="ARBA00022844"/>
    </source>
</evidence>
<reference evidence="5" key="1">
    <citation type="submission" date="2020-01" db="EMBL/GenBank/DDBJ databases">
        <title>Viral genomes from wild and zoo birds in China.</title>
        <authorList>
            <person name="Zhou R."/>
            <person name="Shan T."/>
            <person name="Yang S."/>
            <person name="Zhang W."/>
        </authorList>
    </citation>
    <scope>NUCLEOTIDE SEQUENCE</scope>
    <source>
        <strain evidence="4">Muf159hep1</strain>
        <strain evidence="5">Plw156hep1</strain>
    </source>
</reference>
<proteinExistence type="predicted"/>
<protein>
    <submittedName>
        <fullName evidence="5">Capsid protein</fullName>
    </submittedName>
</protein>
<evidence type="ECO:0000313" key="4">
    <source>
        <dbReference type="EMBL" id="QJI53780.1"/>
    </source>
</evidence>
<dbReference type="EMBL" id="MT138038">
    <property type="protein sequence ID" value="QJI53788.1"/>
    <property type="molecule type" value="Genomic_RNA"/>
</dbReference>
<organism evidence="5">
    <name type="scientific">Hepeviridae sp</name>
    <dbReference type="NCBI Taxonomy" id="2715178"/>
    <lineage>
        <taxon>Viruses</taxon>
        <taxon>Riboviria</taxon>
        <taxon>Orthornavirae</taxon>
        <taxon>Kitrinoviricota</taxon>
        <taxon>Alsuviricetes</taxon>
        <taxon>Hepelivirales</taxon>
        <taxon>Hepeviridae</taxon>
    </lineage>
</organism>
<dbReference type="EMBL" id="MT138032">
    <property type="protein sequence ID" value="QJI53780.1"/>
    <property type="molecule type" value="Genomic_RNA"/>
</dbReference>
<dbReference type="Pfam" id="PF03566">
    <property type="entry name" value="Peptidase_A21"/>
    <property type="match status" value="1"/>
</dbReference>